<dbReference type="InterPro" id="IPR006527">
    <property type="entry name" value="F-box-assoc_dom_typ1"/>
</dbReference>
<dbReference type="SMART" id="SM00256">
    <property type="entry name" value="FBOX"/>
    <property type="match status" value="1"/>
</dbReference>
<protein>
    <recommendedName>
        <fullName evidence="1">F-box domain-containing protein</fullName>
    </recommendedName>
</protein>
<name>A0A7J9FEY8_9ROSI</name>
<evidence type="ECO:0000259" key="1">
    <source>
        <dbReference type="SMART" id="SM00256"/>
    </source>
</evidence>
<evidence type="ECO:0000313" key="2">
    <source>
        <dbReference type="EMBL" id="MBA0783850.1"/>
    </source>
</evidence>
<dbReference type="PANTHER" id="PTHR35546:SF130">
    <property type="entry name" value="EXPRESSED PROTEIN"/>
    <property type="match status" value="1"/>
</dbReference>
<dbReference type="InterPro" id="IPR017451">
    <property type="entry name" value="F-box-assoc_interact_dom"/>
</dbReference>
<proteinExistence type="predicted"/>
<dbReference type="NCBIfam" id="TIGR01640">
    <property type="entry name" value="F_box_assoc_1"/>
    <property type="match status" value="1"/>
</dbReference>
<gene>
    <name evidence="2" type="ORF">Gotri_001500</name>
</gene>
<dbReference type="CDD" id="cd22157">
    <property type="entry name" value="F-box_AtFBW1-like"/>
    <property type="match status" value="1"/>
</dbReference>
<evidence type="ECO:0000313" key="3">
    <source>
        <dbReference type="Proteomes" id="UP000593568"/>
    </source>
</evidence>
<dbReference type="InterPro" id="IPR055290">
    <property type="entry name" value="At3g26010-like"/>
</dbReference>
<dbReference type="SUPFAM" id="SSF81383">
    <property type="entry name" value="F-box domain"/>
    <property type="match status" value="1"/>
</dbReference>
<dbReference type="Pfam" id="PF00646">
    <property type="entry name" value="F-box"/>
    <property type="match status" value="1"/>
</dbReference>
<reference evidence="2 3" key="1">
    <citation type="journal article" date="2019" name="Genome Biol. Evol.">
        <title>Insights into the evolution of the New World diploid cottons (Gossypium, subgenus Houzingenia) based on genome sequencing.</title>
        <authorList>
            <person name="Grover C.E."/>
            <person name="Arick M.A. 2nd"/>
            <person name="Thrash A."/>
            <person name="Conover J.L."/>
            <person name="Sanders W.S."/>
            <person name="Peterson D.G."/>
            <person name="Frelichowski J.E."/>
            <person name="Scheffler J.A."/>
            <person name="Scheffler B.E."/>
            <person name="Wendel J.F."/>
        </authorList>
    </citation>
    <scope>NUCLEOTIDE SEQUENCE [LARGE SCALE GENOMIC DNA]</scope>
    <source>
        <strain evidence="2">8</strain>
        <tissue evidence="2">Leaf</tissue>
    </source>
</reference>
<dbReference type="Pfam" id="PF07734">
    <property type="entry name" value="FBA_1"/>
    <property type="match status" value="1"/>
</dbReference>
<feature type="non-terminal residue" evidence="2">
    <location>
        <position position="438"/>
    </location>
</feature>
<sequence>MNPKLMISSAEKIGNNRDLLAQILLRLPAKSLIKFKCVSKQWLSLISNPHFCLSHTRHQGHEGFLRPTALLLKVEYVLSPEFDVVPFKHFSQVPFFHYISTSYLNILQSCNGLFVCETQDDDNNVSEYFICNPTTKQFKKLSFLQNPIKDGEFYVSLAFDPLQSPHYKIIVVREVLENSLIFELDIYASESDSWKVATTIFETKEGDCIKFEDSVFCNGKLHWNSYGNQLYLDVEKECLQMMPMPTPLRGNRLEIYRYFGESGGRLYLAATYHAYIDLDLYVHQMASDYSHWFLKHRLNMGDAMEVFPELNLGCHPFSSGFSGVSFVGSERKEEVKVVIWADGKIICYDFNDGAWKMIHDPGPGLKIGTPIEYFNHLHEQRFIPYKYFESVYGSDEACLIDLDIMPRYRKVILLETIYNLIMGNNNSLKARRTLNEVR</sequence>
<dbReference type="InterPro" id="IPR036047">
    <property type="entry name" value="F-box-like_dom_sf"/>
</dbReference>
<organism evidence="2 3">
    <name type="scientific">Gossypium trilobum</name>
    <dbReference type="NCBI Taxonomy" id="34281"/>
    <lineage>
        <taxon>Eukaryota</taxon>
        <taxon>Viridiplantae</taxon>
        <taxon>Streptophyta</taxon>
        <taxon>Embryophyta</taxon>
        <taxon>Tracheophyta</taxon>
        <taxon>Spermatophyta</taxon>
        <taxon>Magnoliopsida</taxon>
        <taxon>eudicotyledons</taxon>
        <taxon>Gunneridae</taxon>
        <taxon>Pentapetalae</taxon>
        <taxon>rosids</taxon>
        <taxon>malvids</taxon>
        <taxon>Malvales</taxon>
        <taxon>Malvaceae</taxon>
        <taxon>Malvoideae</taxon>
        <taxon>Gossypium</taxon>
    </lineage>
</organism>
<dbReference type="Gene3D" id="1.20.1280.50">
    <property type="match status" value="1"/>
</dbReference>
<dbReference type="Proteomes" id="UP000593568">
    <property type="component" value="Unassembled WGS sequence"/>
</dbReference>
<keyword evidence="3" id="KW-1185">Reference proteome</keyword>
<comment type="caution">
    <text evidence="2">The sequence shown here is derived from an EMBL/GenBank/DDBJ whole genome shotgun (WGS) entry which is preliminary data.</text>
</comment>
<dbReference type="InterPro" id="IPR001810">
    <property type="entry name" value="F-box_dom"/>
</dbReference>
<dbReference type="PANTHER" id="PTHR35546">
    <property type="entry name" value="F-BOX PROTEIN INTERACTION DOMAIN PROTEIN-RELATED"/>
    <property type="match status" value="1"/>
</dbReference>
<feature type="domain" description="F-box" evidence="1">
    <location>
        <begin position="15"/>
        <end position="55"/>
    </location>
</feature>
<accession>A0A7J9FEY8</accession>
<dbReference type="AlphaFoldDB" id="A0A7J9FEY8"/>
<dbReference type="EMBL" id="JABEZW010000013">
    <property type="protein sequence ID" value="MBA0783850.1"/>
    <property type="molecule type" value="Genomic_DNA"/>
</dbReference>